<evidence type="ECO:0000313" key="13">
    <source>
        <dbReference type="EMBL" id="ORX98513.1"/>
    </source>
</evidence>
<comment type="catalytic activity">
    <reaction evidence="7">
        <text>L-threonyl-[protein] + ATP = O-phospho-L-threonyl-[protein] + ADP + H(+)</text>
        <dbReference type="Rhea" id="RHEA:46608"/>
        <dbReference type="Rhea" id="RHEA-COMP:11060"/>
        <dbReference type="Rhea" id="RHEA-COMP:11605"/>
        <dbReference type="ChEBI" id="CHEBI:15378"/>
        <dbReference type="ChEBI" id="CHEBI:30013"/>
        <dbReference type="ChEBI" id="CHEBI:30616"/>
        <dbReference type="ChEBI" id="CHEBI:61977"/>
        <dbReference type="ChEBI" id="CHEBI:456216"/>
        <dbReference type="EC" id="2.7.11.1"/>
    </reaction>
</comment>
<dbReference type="InParanoid" id="A0A1Y1YKZ7"/>
<organism evidence="13 14">
    <name type="scientific">Basidiobolus meristosporus CBS 931.73</name>
    <dbReference type="NCBI Taxonomy" id="1314790"/>
    <lineage>
        <taxon>Eukaryota</taxon>
        <taxon>Fungi</taxon>
        <taxon>Fungi incertae sedis</taxon>
        <taxon>Zoopagomycota</taxon>
        <taxon>Entomophthoromycotina</taxon>
        <taxon>Basidiobolomycetes</taxon>
        <taxon>Basidiobolales</taxon>
        <taxon>Basidiobolaceae</taxon>
        <taxon>Basidiobolus</taxon>
    </lineage>
</organism>
<dbReference type="InterPro" id="IPR000719">
    <property type="entry name" value="Prot_kinase_dom"/>
</dbReference>
<evidence type="ECO:0000256" key="5">
    <source>
        <dbReference type="ARBA" id="ARBA00022777"/>
    </source>
</evidence>
<evidence type="ECO:0000256" key="7">
    <source>
        <dbReference type="ARBA" id="ARBA00047899"/>
    </source>
</evidence>
<evidence type="ECO:0000313" key="14">
    <source>
        <dbReference type="Proteomes" id="UP000193498"/>
    </source>
</evidence>
<dbReference type="Proteomes" id="UP000193498">
    <property type="component" value="Unassembled WGS sequence"/>
</dbReference>
<dbReference type="InterPro" id="IPR051131">
    <property type="entry name" value="NEK_Ser/Thr_kinase_NIMA"/>
</dbReference>
<comment type="similarity">
    <text evidence="10">Belongs to the protein kinase superfamily.</text>
</comment>
<proteinExistence type="inferred from homology"/>
<dbReference type="PROSITE" id="PS50011">
    <property type="entry name" value="PROTEIN_KINASE_DOM"/>
    <property type="match status" value="1"/>
</dbReference>
<evidence type="ECO:0000256" key="6">
    <source>
        <dbReference type="ARBA" id="ARBA00022840"/>
    </source>
</evidence>
<evidence type="ECO:0000256" key="3">
    <source>
        <dbReference type="ARBA" id="ARBA00022679"/>
    </source>
</evidence>
<evidence type="ECO:0000256" key="11">
    <source>
        <dbReference type="SAM" id="Phobius"/>
    </source>
</evidence>
<feature type="transmembrane region" description="Helical" evidence="11">
    <location>
        <begin position="6"/>
        <end position="24"/>
    </location>
</feature>
<dbReference type="GO" id="GO:0004674">
    <property type="term" value="F:protein serine/threonine kinase activity"/>
    <property type="evidence" value="ECO:0007669"/>
    <property type="project" value="UniProtKB-KW"/>
</dbReference>
<keyword evidence="11" id="KW-0472">Membrane</keyword>
<keyword evidence="5 13" id="KW-0418">Kinase</keyword>
<evidence type="ECO:0000256" key="10">
    <source>
        <dbReference type="RuleBase" id="RU000304"/>
    </source>
</evidence>
<dbReference type="Gene3D" id="3.30.200.20">
    <property type="entry name" value="Phosphorylase Kinase, domain 1"/>
    <property type="match status" value="1"/>
</dbReference>
<dbReference type="PROSITE" id="PS00108">
    <property type="entry name" value="PROTEIN_KINASE_ST"/>
    <property type="match status" value="1"/>
</dbReference>
<dbReference type="SUPFAM" id="SSF56112">
    <property type="entry name" value="Protein kinase-like (PK-like)"/>
    <property type="match status" value="1"/>
</dbReference>
<dbReference type="PROSITE" id="PS00107">
    <property type="entry name" value="PROTEIN_KINASE_ATP"/>
    <property type="match status" value="1"/>
</dbReference>
<gene>
    <name evidence="13" type="ORF">K493DRAFT_299877</name>
</gene>
<accession>A0A1Y1YKZ7</accession>
<dbReference type="EC" id="2.7.11.1" evidence="1"/>
<comment type="caution">
    <text evidence="13">The sequence shown here is derived from an EMBL/GenBank/DDBJ whole genome shotgun (WGS) entry which is preliminary data.</text>
</comment>
<evidence type="ECO:0000256" key="8">
    <source>
        <dbReference type="ARBA" id="ARBA00048679"/>
    </source>
</evidence>
<protein>
    <recommendedName>
        <fullName evidence="1">non-specific serine/threonine protein kinase</fullName>
        <ecNumber evidence="1">2.7.11.1</ecNumber>
    </recommendedName>
</protein>
<evidence type="ECO:0000259" key="12">
    <source>
        <dbReference type="PROSITE" id="PS50011"/>
    </source>
</evidence>
<evidence type="ECO:0000256" key="9">
    <source>
        <dbReference type="PROSITE-ProRule" id="PRU10141"/>
    </source>
</evidence>
<dbReference type="InterPro" id="IPR008271">
    <property type="entry name" value="Ser/Thr_kinase_AS"/>
</dbReference>
<keyword evidence="4 9" id="KW-0547">Nucleotide-binding</keyword>
<dbReference type="SMART" id="SM00220">
    <property type="entry name" value="S_TKc"/>
    <property type="match status" value="1"/>
</dbReference>
<dbReference type="STRING" id="1314790.A0A1Y1YKZ7"/>
<dbReference type="PIRSF" id="PIRSF000654">
    <property type="entry name" value="Integrin-linked_kinase"/>
    <property type="match status" value="1"/>
</dbReference>
<keyword evidence="3" id="KW-0808">Transferase</keyword>
<reference evidence="13 14" key="1">
    <citation type="submission" date="2016-07" db="EMBL/GenBank/DDBJ databases">
        <title>Pervasive Adenine N6-methylation of Active Genes in Fungi.</title>
        <authorList>
            <consortium name="DOE Joint Genome Institute"/>
            <person name="Mondo S.J."/>
            <person name="Dannebaum R.O."/>
            <person name="Kuo R.C."/>
            <person name="Labutti K."/>
            <person name="Haridas S."/>
            <person name="Kuo A."/>
            <person name="Salamov A."/>
            <person name="Ahrendt S.R."/>
            <person name="Lipzen A."/>
            <person name="Sullivan W."/>
            <person name="Andreopoulos W.B."/>
            <person name="Clum A."/>
            <person name="Lindquist E."/>
            <person name="Daum C."/>
            <person name="Ramamoorthy G.K."/>
            <person name="Gryganskyi A."/>
            <person name="Culley D."/>
            <person name="Magnuson J.K."/>
            <person name="James T.Y."/>
            <person name="O'Malley M.A."/>
            <person name="Stajich J.E."/>
            <person name="Spatafora J.W."/>
            <person name="Visel A."/>
            <person name="Grigoriev I.V."/>
        </authorList>
    </citation>
    <scope>NUCLEOTIDE SEQUENCE [LARGE SCALE GENOMIC DNA]</scope>
    <source>
        <strain evidence="13 14">CBS 931.73</strain>
    </source>
</reference>
<name>A0A1Y1YKZ7_9FUNG</name>
<dbReference type="Pfam" id="PF00069">
    <property type="entry name" value="Pkinase"/>
    <property type="match status" value="1"/>
</dbReference>
<sequence>MTVESRYSFLHILGMGSFGVVWAARRNSDQKIFAVKIIAVKSNEHTKQQYFLNEARLLRGVKHPNLVYIEEYVHDAARELLYIVMEYCGHRDLAFFIKEFRENSCRVRPEKVWAIFAQVVSAVHWCHLQSPMVVHRDIKPENVFITAENNFKLGDFGLYRSLAQRSVACSFVGEMFQNKPYSNKVDIWALGLLLYELCCLKTLFHANNQEELLKQMKLKPPLEIPLIYPQSMLRLLRRMLDPEPLQRPTIQEIVVIPEVAEALQLT</sequence>
<feature type="domain" description="Protein kinase" evidence="12">
    <location>
        <begin position="7"/>
        <end position="259"/>
    </location>
</feature>
<dbReference type="EMBL" id="MCFE01000112">
    <property type="protein sequence ID" value="ORX98513.1"/>
    <property type="molecule type" value="Genomic_DNA"/>
</dbReference>
<feature type="binding site" evidence="9">
    <location>
        <position position="41"/>
    </location>
    <ligand>
        <name>ATP</name>
        <dbReference type="ChEBI" id="CHEBI:30616"/>
    </ligand>
</feature>
<dbReference type="PANTHER" id="PTHR44899">
    <property type="entry name" value="CAMK FAMILY PROTEIN KINASE"/>
    <property type="match status" value="1"/>
</dbReference>
<dbReference type="InterPro" id="IPR017441">
    <property type="entry name" value="Protein_kinase_ATP_BS"/>
</dbReference>
<dbReference type="OrthoDB" id="266718at2759"/>
<evidence type="ECO:0000256" key="2">
    <source>
        <dbReference type="ARBA" id="ARBA00022527"/>
    </source>
</evidence>
<keyword evidence="11" id="KW-1133">Transmembrane helix</keyword>
<dbReference type="AlphaFoldDB" id="A0A1Y1YKZ7"/>
<keyword evidence="2 10" id="KW-0723">Serine/threonine-protein kinase</keyword>
<keyword evidence="11" id="KW-0812">Transmembrane</keyword>
<evidence type="ECO:0000256" key="4">
    <source>
        <dbReference type="ARBA" id="ARBA00022741"/>
    </source>
</evidence>
<dbReference type="GO" id="GO:0005524">
    <property type="term" value="F:ATP binding"/>
    <property type="evidence" value="ECO:0007669"/>
    <property type="project" value="UniProtKB-UniRule"/>
</dbReference>
<dbReference type="Gene3D" id="1.10.510.10">
    <property type="entry name" value="Transferase(Phosphotransferase) domain 1"/>
    <property type="match status" value="1"/>
</dbReference>
<evidence type="ECO:0000256" key="1">
    <source>
        <dbReference type="ARBA" id="ARBA00012513"/>
    </source>
</evidence>
<dbReference type="PANTHER" id="PTHR44899:SF10">
    <property type="entry name" value="NIMA-RELATED KINASE 2"/>
    <property type="match status" value="1"/>
</dbReference>
<keyword evidence="14" id="KW-1185">Reference proteome</keyword>
<dbReference type="InterPro" id="IPR011009">
    <property type="entry name" value="Kinase-like_dom_sf"/>
</dbReference>
<comment type="catalytic activity">
    <reaction evidence="8">
        <text>L-seryl-[protein] + ATP = O-phospho-L-seryl-[protein] + ADP + H(+)</text>
        <dbReference type="Rhea" id="RHEA:17989"/>
        <dbReference type="Rhea" id="RHEA-COMP:9863"/>
        <dbReference type="Rhea" id="RHEA-COMP:11604"/>
        <dbReference type="ChEBI" id="CHEBI:15378"/>
        <dbReference type="ChEBI" id="CHEBI:29999"/>
        <dbReference type="ChEBI" id="CHEBI:30616"/>
        <dbReference type="ChEBI" id="CHEBI:83421"/>
        <dbReference type="ChEBI" id="CHEBI:456216"/>
        <dbReference type="EC" id="2.7.11.1"/>
    </reaction>
</comment>
<keyword evidence="6 9" id="KW-0067">ATP-binding</keyword>